<feature type="region of interest" description="Disordered" evidence="6">
    <location>
        <begin position="1662"/>
        <end position="1846"/>
    </location>
</feature>
<evidence type="ECO:0000259" key="7">
    <source>
        <dbReference type="Pfam" id="PF13086"/>
    </source>
</evidence>
<keyword evidence="3" id="KW-0378">Hydrolase</keyword>
<feature type="region of interest" description="Disordered" evidence="6">
    <location>
        <begin position="99"/>
        <end position="152"/>
    </location>
</feature>
<dbReference type="GO" id="GO:0004386">
    <property type="term" value="F:helicase activity"/>
    <property type="evidence" value="ECO:0007669"/>
    <property type="project" value="UniProtKB-KW"/>
</dbReference>
<dbReference type="Pfam" id="PF13086">
    <property type="entry name" value="AAA_11"/>
    <property type="match status" value="1"/>
</dbReference>
<dbReference type="PANTHER" id="PTHR43788:SF8">
    <property type="entry name" value="DNA-BINDING PROTEIN SMUBP-2"/>
    <property type="match status" value="1"/>
</dbReference>
<evidence type="ECO:0000256" key="1">
    <source>
        <dbReference type="ARBA" id="ARBA00007913"/>
    </source>
</evidence>
<sequence length="1880" mass="204604">MADRAAANLAVAQKILEAKRRYPRLCADARAVLVRIPTTYWPDEYVVSYFRTYYLPPDPDEVQVEVLRRFAAVPKNERFSLRIVNGCFTNILKAVRRERRRREGAAPPPPPPPPPGPAPPPPQPPQPGAAPPAQPPRNPPRPRSPPAADATSDAEWLLQTLSVGAASPGDVERVNAIWRSDLWEQHKMTPDECFSLLVKASADSAGVSLADKFEELVDGLSRARRQAAPGAPGTTFFAISASMLGTYFHFECPRLLHRLATRTRGRARRSEPLLGGEPPMDADVSEAAERLNWRSLVSGRGADHERWINDQLQNPGLATRSWFSPEGERRDDAPAEFDFVDVEALAKERCGEEHRSERFWRTYDEISLKLLRTAPVGTALWQPSLNAERIDKVRVALGLAGATAIDLKRSLLDYALVVEDPRTGERAVVVVDAKASKRVELAHQVQVVFYSILVDVVLSDLPGSALSDLPGSAPVSKVGGVWIASEPAPRIFEVAGLRAALRDFLRGKVRRWLTAEALSRPADQDQDWVLHGACAICEHRRDCEAQAVREKRLCALPNCKDRDLEELNRAARAVPGDYTELDRLEAFLKGGGARTEDKGVRGALSRALHLEYEDDDVAAAYVTPPKLRALKDGEAVLTGRPSVALPYRHHQEAGAIVFAIDTNFRTMAPSAYCVRFVPGDPAEAPTVWSHVVPHEAYDGDVLAGAATDAARDVRLRLVADVYGALELCRGKRVVVCCAEAVDKTSLFDAVLRVALGESRAEVTAKARLVMSALGAEPMHLLMESHHPTIASGADPAEAAQFLPRLAVLVAEAKTLFDVPSVRATTFENFCAYLPVQDDGATRHDLGAVAAACDRDAVFRIWALQGPDHLAGRGFDAAIRDRCVAMLVSRTECALALLHGMRKHCRPAGRADAISTQDLDPAAAAREFRYTPFKAATIHLDASAAVAHPKLSALCFLTELETATSVYAHRHERARSLEDLVQRDKVAVVRLDGAMTEVRRDVEGSFRVERGAAPREPDSMPNKRWILAPVSQGGAVLALKFADFENRDKPAYKLQTTLPILFASVVGVSEGSCRLSVKHSASVSLDPDERYVLVKRYTDFTSVPMLEELARCADAPGELFVKLLDGAKDWCDVEPRDWHILDAAIPRDTGATVSQEEALRRVVKSRGSVTLGPPGAGKSHWAASTLVRLCEGASAAPTLRPLKIIVTAVTHSAVDGLLKKIVAMVAARDADVQVLKIDVEPNVPPTAAGELCWFSPSGRGVNRRTRRKGEVVAISENDFTVRAEGGVVQPPLPKNAVRLRREFDILDAKSTAEDVNALLANDRCLIVGCTVFKVNKVLAQAGVAPAWDVLLVDEASQMLASQAALAVKALDAEHGRLVLLGDHRQMRPTIKTPLPDGVGVENSGSILDVVRHQLRGTGCVGALRENHRMSAELCAFTEVALGYSGYQICSRGGCRCREAAAVPAVDDERVASRTRALRASPSRSGATAGDILDVAKHFTVVLVDIPPTASMAEIRAAEASLCSRILAARDRVVAGTARGRGAFCVCPHHAQRHAVGDALDGALAALCDIDTVERMQGREKDLVVACFAGLDLLPDEESAELDFVYEASRLVVSLSRAKRKTILLATERLFEPSLHVFNTPRRREAFTLLKQVFSQSLSLTANFGADGSQPMARDDDDDDDDDDDRTRLDDDAQMSQALSQSLSLTENFGADSSQPMARDNDDDDDDDDVTSLGDSEEEMVSSAVYVDDRDEDLSPVDPYSGRVPRDSQPWTPTKRDRDDGSESEDDDGDDDEDRGAGGAAASDSDDLFESDDIWLDRHSGRPPRPETPTSSKRVRLDNGDSRSDWLPRLALPAAPAASARREYRCSKCGQLKRGHLCTDAA</sequence>
<comment type="caution">
    <text evidence="9">The sequence shown here is derived from an EMBL/GenBank/DDBJ whole genome shotgun (WGS) entry which is preliminary data.</text>
</comment>
<evidence type="ECO:0000256" key="2">
    <source>
        <dbReference type="ARBA" id="ARBA00022741"/>
    </source>
</evidence>
<feature type="compositionally biased region" description="Acidic residues" evidence="6">
    <location>
        <begin position="1802"/>
        <end position="1812"/>
    </location>
</feature>
<comment type="similarity">
    <text evidence="1">Belongs to the DNA2/NAM7 helicase family.</text>
</comment>
<protein>
    <submittedName>
        <fullName evidence="9">ATP-dependent 5'-3' RNA helicase</fullName>
    </submittedName>
</protein>
<feature type="compositionally biased region" description="Low complexity" evidence="6">
    <location>
        <begin position="1692"/>
        <end position="1703"/>
    </location>
</feature>
<dbReference type="InterPro" id="IPR041679">
    <property type="entry name" value="DNA2/NAM7-like_C"/>
</dbReference>
<feature type="compositionally biased region" description="Acidic residues" evidence="6">
    <location>
        <begin position="1719"/>
        <end position="1738"/>
    </location>
</feature>
<keyword evidence="10" id="KW-1185">Reference proteome</keyword>
<feature type="compositionally biased region" description="Acidic residues" evidence="6">
    <location>
        <begin position="1780"/>
        <end position="1792"/>
    </location>
</feature>
<feature type="compositionally biased region" description="Acidic residues" evidence="6">
    <location>
        <begin position="1673"/>
        <end position="1682"/>
    </location>
</feature>
<feature type="domain" description="DNA2/NAM7 helicase-like C-terminal" evidence="8">
    <location>
        <begin position="1513"/>
        <end position="1625"/>
    </location>
</feature>
<dbReference type="Pfam" id="PF13087">
    <property type="entry name" value="AAA_12"/>
    <property type="match status" value="1"/>
</dbReference>
<dbReference type="InterPro" id="IPR027417">
    <property type="entry name" value="P-loop_NTPase"/>
</dbReference>
<feature type="domain" description="DNA2/NAM7 helicase helicase" evidence="7">
    <location>
        <begin position="1321"/>
        <end position="1391"/>
    </location>
</feature>
<name>A0ABR1GFR4_AURAN</name>
<dbReference type="SUPFAM" id="SSF52540">
    <property type="entry name" value="P-loop containing nucleoside triphosphate hydrolases"/>
    <property type="match status" value="1"/>
</dbReference>
<dbReference type="Proteomes" id="UP001363151">
    <property type="component" value="Unassembled WGS sequence"/>
</dbReference>
<dbReference type="InterPro" id="IPR041677">
    <property type="entry name" value="DNA2/NAM7_AAA_11"/>
</dbReference>
<accession>A0ABR1GFR4</accession>
<proteinExistence type="inferred from homology"/>
<dbReference type="PANTHER" id="PTHR43788">
    <property type="entry name" value="DNA2/NAM7 HELICASE FAMILY MEMBER"/>
    <property type="match status" value="1"/>
</dbReference>
<evidence type="ECO:0000313" key="10">
    <source>
        <dbReference type="Proteomes" id="UP001363151"/>
    </source>
</evidence>
<keyword evidence="2" id="KW-0547">Nucleotide-binding</keyword>
<reference evidence="9 10" key="1">
    <citation type="submission" date="2024-03" db="EMBL/GenBank/DDBJ databases">
        <title>Aureococcus anophagefferens CCMP1851 and Kratosvirus quantuckense: Draft genome of a second virus-susceptible host strain in the model system.</title>
        <authorList>
            <person name="Chase E."/>
            <person name="Truchon A.R."/>
            <person name="Schepens W."/>
            <person name="Wilhelm S.W."/>
        </authorList>
    </citation>
    <scope>NUCLEOTIDE SEQUENCE [LARGE SCALE GENOMIC DNA]</scope>
    <source>
        <strain evidence="9 10">CCMP1851</strain>
    </source>
</reference>
<dbReference type="EMBL" id="JBBJCI010000023">
    <property type="protein sequence ID" value="KAK7254718.1"/>
    <property type="molecule type" value="Genomic_DNA"/>
</dbReference>
<dbReference type="Gene3D" id="3.40.50.300">
    <property type="entry name" value="P-loop containing nucleotide triphosphate hydrolases"/>
    <property type="match status" value="2"/>
</dbReference>
<evidence type="ECO:0000256" key="5">
    <source>
        <dbReference type="ARBA" id="ARBA00022840"/>
    </source>
</evidence>
<evidence type="ECO:0000256" key="6">
    <source>
        <dbReference type="SAM" id="MobiDB-lite"/>
    </source>
</evidence>
<evidence type="ECO:0000313" key="9">
    <source>
        <dbReference type="EMBL" id="KAK7254718.1"/>
    </source>
</evidence>
<evidence type="ECO:0000259" key="8">
    <source>
        <dbReference type="Pfam" id="PF13087"/>
    </source>
</evidence>
<organism evidence="9 10">
    <name type="scientific">Aureococcus anophagefferens</name>
    <name type="common">Harmful bloom alga</name>
    <dbReference type="NCBI Taxonomy" id="44056"/>
    <lineage>
        <taxon>Eukaryota</taxon>
        <taxon>Sar</taxon>
        <taxon>Stramenopiles</taxon>
        <taxon>Ochrophyta</taxon>
        <taxon>Pelagophyceae</taxon>
        <taxon>Pelagomonadales</taxon>
        <taxon>Pelagomonadaceae</taxon>
        <taxon>Aureococcus</taxon>
    </lineage>
</organism>
<keyword evidence="4 9" id="KW-0347">Helicase</keyword>
<evidence type="ECO:0000256" key="3">
    <source>
        <dbReference type="ARBA" id="ARBA00022801"/>
    </source>
</evidence>
<dbReference type="InterPro" id="IPR050534">
    <property type="entry name" value="Coronavir_polyprotein_1ab"/>
</dbReference>
<feature type="compositionally biased region" description="Pro residues" evidence="6">
    <location>
        <begin position="106"/>
        <end position="145"/>
    </location>
</feature>
<gene>
    <name evidence="9" type="ORF">SO694_00010560</name>
</gene>
<feature type="compositionally biased region" description="Basic and acidic residues" evidence="6">
    <location>
        <begin position="1833"/>
        <end position="1844"/>
    </location>
</feature>
<evidence type="ECO:0000256" key="4">
    <source>
        <dbReference type="ARBA" id="ARBA00022806"/>
    </source>
</evidence>
<keyword evidence="5" id="KW-0067">ATP-binding</keyword>